<dbReference type="InterPro" id="IPR003749">
    <property type="entry name" value="ThiS/MoaD-like"/>
</dbReference>
<gene>
    <name evidence="4" type="primary">moaD</name>
    <name evidence="4" type="ORF">DRB17_07105</name>
</gene>
<dbReference type="Proteomes" id="UP000253941">
    <property type="component" value="Unassembled WGS sequence"/>
</dbReference>
<evidence type="ECO:0000313" key="5">
    <source>
        <dbReference type="Proteomes" id="UP000253941"/>
    </source>
</evidence>
<dbReference type="UniPathway" id="UPA00344"/>
<evidence type="ECO:0000256" key="1">
    <source>
        <dbReference type="ARBA" id="ARBA00022741"/>
    </source>
</evidence>
<dbReference type="NCBIfam" id="TIGR01682">
    <property type="entry name" value="moaD"/>
    <property type="match status" value="1"/>
</dbReference>
<dbReference type="RefSeq" id="WP_114581511.1">
    <property type="nucleotide sequence ID" value="NZ_QPMH01000005.1"/>
</dbReference>
<accession>A0A369TAS5</accession>
<dbReference type="InterPro" id="IPR044672">
    <property type="entry name" value="MOCS2A"/>
</dbReference>
<dbReference type="InterPro" id="IPR016155">
    <property type="entry name" value="Mopterin_synth/thiamin_S_b"/>
</dbReference>
<dbReference type="CDD" id="cd00754">
    <property type="entry name" value="Ubl_MoaD"/>
    <property type="match status" value="1"/>
</dbReference>
<proteinExistence type="inferred from homology"/>
<dbReference type="GO" id="GO:0000166">
    <property type="term" value="F:nucleotide binding"/>
    <property type="evidence" value="ECO:0007669"/>
    <property type="project" value="UniProtKB-KW"/>
</dbReference>
<dbReference type="PANTHER" id="PTHR33359:SF1">
    <property type="entry name" value="MOLYBDOPTERIN SYNTHASE SULFUR CARRIER SUBUNIT"/>
    <property type="match status" value="1"/>
</dbReference>
<keyword evidence="5" id="KW-1185">Reference proteome</keyword>
<dbReference type="GO" id="GO:1990133">
    <property type="term" value="C:molybdopterin adenylyltransferase complex"/>
    <property type="evidence" value="ECO:0007669"/>
    <property type="project" value="TreeGrafter"/>
</dbReference>
<dbReference type="Pfam" id="PF02597">
    <property type="entry name" value="ThiS"/>
    <property type="match status" value="1"/>
</dbReference>
<dbReference type="PANTHER" id="PTHR33359">
    <property type="entry name" value="MOLYBDOPTERIN SYNTHASE SULFUR CARRIER SUBUNIT"/>
    <property type="match status" value="1"/>
</dbReference>
<comment type="similarity">
    <text evidence="2">Belongs to the MoaD family.</text>
</comment>
<organism evidence="4 5">
    <name type="scientific">Ferruginivarius sediminum</name>
    <dbReference type="NCBI Taxonomy" id="2661937"/>
    <lineage>
        <taxon>Bacteria</taxon>
        <taxon>Pseudomonadati</taxon>
        <taxon>Pseudomonadota</taxon>
        <taxon>Alphaproteobacteria</taxon>
        <taxon>Rhodospirillales</taxon>
        <taxon>Rhodospirillaceae</taxon>
        <taxon>Ferruginivarius</taxon>
    </lineage>
</organism>
<dbReference type="AlphaFoldDB" id="A0A369TAS5"/>
<dbReference type="SUPFAM" id="SSF54285">
    <property type="entry name" value="MoaD/ThiS"/>
    <property type="match status" value="1"/>
</dbReference>
<comment type="caution">
    <text evidence="4">The sequence shown here is derived from an EMBL/GenBank/DDBJ whole genome shotgun (WGS) entry which is preliminary data.</text>
</comment>
<evidence type="ECO:0000256" key="2">
    <source>
        <dbReference type="ARBA" id="ARBA00024200"/>
    </source>
</evidence>
<keyword evidence="1" id="KW-0547">Nucleotide-binding</keyword>
<dbReference type="InterPro" id="IPR012675">
    <property type="entry name" value="Beta-grasp_dom_sf"/>
</dbReference>
<name>A0A369TAS5_9PROT</name>
<evidence type="ECO:0000256" key="3">
    <source>
        <dbReference type="ARBA" id="ARBA00024247"/>
    </source>
</evidence>
<dbReference type="Gene3D" id="3.10.20.30">
    <property type="match status" value="1"/>
</dbReference>
<evidence type="ECO:0000313" key="4">
    <source>
        <dbReference type="EMBL" id="RDD62413.1"/>
    </source>
</evidence>
<reference evidence="4 5" key="1">
    <citation type="submission" date="2018-07" db="EMBL/GenBank/DDBJ databases">
        <title>Venubactetium sediminum gen. nov., sp. nov., isolated from a marine solar saltern.</title>
        <authorList>
            <person name="Wang S."/>
        </authorList>
    </citation>
    <scope>NUCLEOTIDE SEQUENCE [LARGE SCALE GENOMIC DNA]</scope>
    <source>
        <strain evidence="4 5">WD2A32</strain>
    </source>
</reference>
<protein>
    <recommendedName>
        <fullName evidence="3">Molybdopterin synthase sulfur carrier subunit</fullName>
    </recommendedName>
</protein>
<sequence length="83" mass="8852">MKVLYFAWLKTKTGVGEEELSPPAGVATVAQLLDWLEARSPGHGEALADRHAIRIAVNQEYARPGDPVKAGDEIALFPPVTGG</sequence>
<dbReference type="EMBL" id="QPMH01000005">
    <property type="protein sequence ID" value="RDD62413.1"/>
    <property type="molecule type" value="Genomic_DNA"/>
</dbReference>
<dbReference type="GO" id="GO:0006777">
    <property type="term" value="P:Mo-molybdopterin cofactor biosynthetic process"/>
    <property type="evidence" value="ECO:0007669"/>
    <property type="project" value="InterPro"/>
</dbReference>